<organism evidence="5 6">
    <name type="scientific">Sulfidibacter corallicola</name>
    <dbReference type="NCBI Taxonomy" id="2818388"/>
    <lineage>
        <taxon>Bacteria</taxon>
        <taxon>Pseudomonadati</taxon>
        <taxon>Acidobacteriota</taxon>
        <taxon>Holophagae</taxon>
        <taxon>Acanthopleuribacterales</taxon>
        <taxon>Acanthopleuribacteraceae</taxon>
        <taxon>Sulfidibacter</taxon>
    </lineage>
</organism>
<dbReference type="InterPro" id="IPR036388">
    <property type="entry name" value="WH-like_DNA-bd_sf"/>
</dbReference>
<dbReference type="PANTHER" id="PTHR38445">
    <property type="entry name" value="HTH-TYPE TRANSCRIPTIONAL REPRESSOR YTRA"/>
    <property type="match status" value="1"/>
</dbReference>
<dbReference type="Gene3D" id="1.10.10.10">
    <property type="entry name" value="Winged helix-like DNA-binding domain superfamily/Winged helix DNA-binding domain"/>
    <property type="match status" value="1"/>
</dbReference>
<dbReference type="EMBL" id="CP071793">
    <property type="protein sequence ID" value="QTD48794.1"/>
    <property type="molecule type" value="Genomic_DNA"/>
</dbReference>
<dbReference type="AlphaFoldDB" id="A0A8A4THW9"/>
<evidence type="ECO:0000313" key="6">
    <source>
        <dbReference type="Proteomes" id="UP000663929"/>
    </source>
</evidence>
<gene>
    <name evidence="5" type="ORF">J3U87_24700</name>
</gene>
<keyword evidence="1" id="KW-0805">Transcription regulation</keyword>
<dbReference type="RefSeq" id="WP_237378445.1">
    <property type="nucleotide sequence ID" value="NZ_CP071793.1"/>
</dbReference>
<reference evidence="5" key="1">
    <citation type="submission" date="2021-03" db="EMBL/GenBank/DDBJ databases">
        <title>Acanthopleuribacteraceae sp. M133.</title>
        <authorList>
            <person name="Wang G."/>
        </authorList>
    </citation>
    <scope>NUCLEOTIDE SEQUENCE</scope>
    <source>
        <strain evidence="5">M133</strain>
    </source>
</reference>
<dbReference type="PROSITE" id="PS50949">
    <property type="entry name" value="HTH_GNTR"/>
    <property type="match status" value="1"/>
</dbReference>
<keyword evidence="3" id="KW-0804">Transcription</keyword>
<evidence type="ECO:0000256" key="2">
    <source>
        <dbReference type="ARBA" id="ARBA00023125"/>
    </source>
</evidence>
<sequence length="135" mass="15552">MHETFDNHRPIYLQIIEAIKRRAVRGDFGPGDPLPSVREMARNMKVNPNTMARAYMELEREGFTLTQRGTGSFITKDATRIEDERERFIAMAVDRFLDEIGMLGLEEPQIEAILETLIAKIKDPTTQTREESCHD</sequence>
<dbReference type="InterPro" id="IPR036390">
    <property type="entry name" value="WH_DNA-bd_sf"/>
</dbReference>
<evidence type="ECO:0000256" key="1">
    <source>
        <dbReference type="ARBA" id="ARBA00023015"/>
    </source>
</evidence>
<dbReference type="Proteomes" id="UP000663929">
    <property type="component" value="Chromosome"/>
</dbReference>
<feature type="domain" description="HTH gntR-type" evidence="4">
    <location>
        <begin position="9"/>
        <end position="77"/>
    </location>
</feature>
<dbReference type="SUPFAM" id="SSF46785">
    <property type="entry name" value="Winged helix' DNA-binding domain"/>
    <property type="match status" value="1"/>
</dbReference>
<proteinExistence type="predicted"/>
<evidence type="ECO:0000256" key="3">
    <source>
        <dbReference type="ARBA" id="ARBA00023163"/>
    </source>
</evidence>
<dbReference type="Pfam" id="PF00392">
    <property type="entry name" value="GntR"/>
    <property type="match status" value="1"/>
</dbReference>
<dbReference type="KEGG" id="scor:J3U87_24700"/>
<accession>A0A8A4THW9</accession>
<protein>
    <submittedName>
        <fullName evidence="5">GntR family transcriptional regulator</fullName>
    </submittedName>
</protein>
<dbReference type="CDD" id="cd07377">
    <property type="entry name" value="WHTH_GntR"/>
    <property type="match status" value="1"/>
</dbReference>
<evidence type="ECO:0000259" key="4">
    <source>
        <dbReference type="PROSITE" id="PS50949"/>
    </source>
</evidence>
<dbReference type="PANTHER" id="PTHR38445:SF6">
    <property type="entry name" value="GNTR-FAMILY TRANSCRIPTIONAL REGULATOR"/>
    <property type="match status" value="1"/>
</dbReference>
<dbReference type="GO" id="GO:0003700">
    <property type="term" value="F:DNA-binding transcription factor activity"/>
    <property type="evidence" value="ECO:0007669"/>
    <property type="project" value="InterPro"/>
</dbReference>
<keyword evidence="2" id="KW-0238">DNA-binding</keyword>
<dbReference type="InterPro" id="IPR000524">
    <property type="entry name" value="Tscrpt_reg_HTH_GntR"/>
</dbReference>
<name>A0A8A4THW9_SULCO</name>
<keyword evidence="6" id="KW-1185">Reference proteome</keyword>
<dbReference type="GO" id="GO:0003677">
    <property type="term" value="F:DNA binding"/>
    <property type="evidence" value="ECO:0007669"/>
    <property type="project" value="UniProtKB-KW"/>
</dbReference>
<evidence type="ECO:0000313" key="5">
    <source>
        <dbReference type="EMBL" id="QTD48794.1"/>
    </source>
</evidence>
<dbReference type="SMART" id="SM00345">
    <property type="entry name" value="HTH_GNTR"/>
    <property type="match status" value="1"/>
</dbReference>